<dbReference type="Pfam" id="PF02653">
    <property type="entry name" value="BPD_transp_2"/>
    <property type="match status" value="1"/>
</dbReference>
<evidence type="ECO:0000313" key="7">
    <source>
        <dbReference type="EMBL" id="NEX63716.1"/>
    </source>
</evidence>
<dbReference type="GO" id="GO:0015658">
    <property type="term" value="F:branched-chain amino acid transmembrane transporter activity"/>
    <property type="evidence" value="ECO:0007669"/>
    <property type="project" value="InterPro"/>
</dbReference>
<protein>
    <submittedName>
        <fullName evidence="7">Branched-chain amino acid ABC transporter permease</fullName>
    </submittedName>
</protein>
<dbReference type="InterPro" id="IPR043428">
    <property type="entry name" value="LivM-like"/>
</dbReference>
<organism evidence="7 8">
    <name type="scientific">Noviherbaspirillum galbum</name>
    <dbReference type="NCBI Taxonomy" id="2709383"/>
    <lineage>
        <taxon>Bacteria</taxon>
        <taxon>Pseudomonadati</taxon>
        <taxon>Pseudomonadota</taxon>
        <taxon>Betaproteobacteria</taxon>
        <taxon>Burkholderiales</taxon>
        <taxon>Oxalobacteraceae</taxon>
        <taxon>Noviherbaspirillum</taxon>
    </lineage>
</organism>
<dbReference type="GO" id="GO:0005886">
    <property type="term" value="C:plasma membrane"/>
    <property type="evidence" value="ECO:0007669"/>
    <property type="project" value="UniProtKB-SubCell"/>
</dbReference>
<evidence type="ECO:0000256" key="6">
    <source>
        <dbReference type="SAM" id="Phobius"/>
    </source>
</evidence>
<feature type="transmembrane region" description="Helical" evidence="6">
    <location>
        <begin position="71"/>
        <end position="88"/>
    </location>
</feature>
<dbReference type="AlphaFoldDB" id="A0A6B3SX90"/>
<feature type="transmembrane region" description="Helical" evidence="6">
    <location>
        <begin position="232"/>
        <end position="254"/>
    </location>
</feature>
<dbReference type="InterPro" id="IPR001851">
    <property type="entry name" value="ABC_transp_permease"/>
</dbReference>
<keyword evidence="8" id="KW-1185">Reference proteome</keyword>
<dbReference type="CDD" id="cd06581">
    <property type="entry name" value="TM_PBP1_LivM_like"/>
    <property type="match status" value="1"/>
</dbReference>
<evidence type="ECO:0000256" key="3">
    <source>
        <dbReference type="ARBA" id="ARBA00022692"/>
    </source>
</evidence>
<keyword evidence="4 6" id="KW-1133">Transmembrane helix</keyword>
<feature type="transmembrane region" description="Helical" evidence="6">
    <location>
        <begin position="325"/>
        <end position="345"/>
    </location>
</feature>
<feature type="transmembrane region" description="Helical" evidence="6">
    <location>
        <begin position="15"/>
        <end position="34"/>
    </location>
</feature>
<feature type="transmembrane region" description="Helical" evidence="6">
    <location>
        <begin position="182"/>
        <end position="202"/>
    </location>
</feature>
<dbReference type="Proteomes" id="UP000482155">
    <property type="component" value="Unassembled WGS sequence"/>
</dbReference>
<feature type="transmembrane region" description="Helical" evidence="6">
    <location>
        <begin position="122"/>
        <end position="141"/>
    </location>
</feature>
<accession>A0A6B3SX90</accession>
<comment type="subcellular location">
    <subcellularLocation>
        <location evidence="1">Cell membrane</location>
        <topology evidence="1">Multi-pass membrane protein</topology>
    </subcellularLocation>
</comment>
<sequence length="359" mass="38262">MLNTLFSGDLPRSRLLAAILVAIVLSLLALPFLVCGVRPLNTAATICIFILLVASYDLILGYTGIVSFAHGMFYAIGAYGIAIALNALGGGWTAVFIGLGAGLAVSVLVALAVGAFALRVQAIYYTMITLAVASAFSVMVIKLSGITGGEDGTGFEIPEALSPGFRLVEEEVLGAVVNGRMITYYLILFSVIVLFLVMLRVVNSPFGRVMQALRENQFRAEAIGFRVTFYRTLANCIAAAVATCAGALMALWLHHVGPQTTVSFSIMMNILLMSVIGGMGTLYGAVVGAALFVVAENYLQLGMKQISQAMTGVPVLENLFHPDRWMLWLGVLFVLSVYFFPTGVVGKLRERRAALGAGR</sequence>
<evidence type="ECO:0000256" key="5">
    <source>
        <dbReference type="ARBA" id="ARBA00023136"/>
    </source>
</evidence>
<dbReference type="PANTHER" id="PTHR30482">
    <property type="entry name" value="HIGH-AFFINITY BRANCHED-CHAIN AMINO ACID TRANSPORT SYSTEM PERMEASE"/>
    <property type="match status" value="1"/>
</dbReference>
<dbReference type="EMBL" id="JAAIVB010000074">
    <property type="protein sequence ID" value="NEX63716.1"/>
    <property type="molecule type" value="Genomic_DNA"/>
</dbReference>
<dbReference type="PANTHER" id="PTHR30482:SF17">
    <property type="entry name" value="ABC TRANSPORTER ATP-BINDING PROTEIN"/>
    <property type="match status" value="1"/>
</dbReference>
<comment type="caution">
    <text evidence="7">The sequence shown here is derived from an EMBL/GenBank/DDBJ whole genome shotgun (WGS) entry which is preliminary data.</text>
</comment>
<keyword evidence="3 6" id="KW-0812">Transmembrane</keyword>
<gene>
    <name evidence="7" type="ORF">G3574_21780</name>
</gene>
<reference evidence="7 8" key="1">
    <citation type="submission" date="2020-02" db="EMBL/GenBank/DDBJ databases">
        <authorList>
            <person name="Kim M.K."/>
        </authorList>
    </citation>
    <scope>NUCLEOTIDE SEQUENCE [LARGE SCALE GENOMIC DNA]</scope>
    <source>
        <strain evidence="7 8">17J57-3</strain>
    </source>
</reference>
<name>A0A6B3SX90_9BURK</name>
<feature type="transmembrane region" description="Helical" evidence="6">
    <location>
        <begin position="46"/>
        <end position="65"/>
    </location>
</feature>
<feature type="transmembrane region" description="Helical" evidence="6">
    <location>
        <begin position="266"/>
        <end position="294"/>
    </location>
</feature>
<evidence type="ECO:0000256" key="2">
    <source>
        <dbReference type="ARBA" id="ARBA00022475"/>
    </source>
</evidence>
<proteinExistence type="predicted"/>
<evidence type="ECO:0000256" key="4">
    <source>
        <dbReference type="ARBA" id="ARBA00022989"/>
    </source>
</evidence>
<feature type="transmembrane region" description="Helical" evidence="6">
    <location>
        <begin position="95"/>
        <end position="116"/>
    </location>
</feature>
<evidence type="ECO:0000313" key="8">
    <source>
        <dbReference type="Proteomes" id="UP000482155"/>
    </source>
</evidence>
<keyword evidence="5 6" id="KW-0472">Membrane</keyword>
<dbReference type="RefSeq" id="WP_163967649.1">
    <property type="nucleotide sequence ID" value="NZ_JAAIVB010000074.1"/>
</dbReference>
<evidence type="ECO:0000256" key="1">
    <source>
        <dbReference type="ARBA" id="ARBA00004651"/>
    </source>
</evidence>
<keyword evidence="2" id="KW-1003">Cell membrane</keyword>